<dbReference type="Pfam" id="PF07690">
    <property type="entry name" value="MFS_1"/>
    <property type="match status" value="1"/>
</dbReference>
<dbReference type="PANTHER" id="PTHR23514:SF3">
    <property type="entry name" value="BYPASS OF STOP CODON PROTEIN 6"/>
    <property type="match status" value="1"/>
</dbReference>
<feature type="transmembrane region" description="Helical" evidence="7">
    <location>
        <begin position="133"/>
        <end position="154"/>
    </location>
</feature>
<evidence type="ECO:0000259" key="8">
    <source>
        <dbReference type="PROSITE" id="PS50850"/>
    </source>
</evidence>
<feature type="transmembrane region" description="Helical" evidence="7">
    <location>
        <begin position="367"/>
        <end position="386"/>
    </location>
</feature>
<dbReference type="SUPFAM" id="SSF103473">
    <property type="entry name" value="MFS general substrate transporter"/>
    <property type="match status" value="1"/>
</dbReference>
<evidence type="ECO:0000256" key="3">
    <source>
        <dbReference type="ARBA" id="ARBA00022448"/>
    </source>
</evidence>
<evidence type="ECO:0000256" key="1">
    <source>
        <dbReference type="ARBA" id="ARBA00004651"/>
    </source>
</evidence>
<feature type="transmembrane region" description="Helical" evidence="7">
    <location>
        <begin position="213"/>
        <end position="234"/>
    </location>
</feature>
<sequence length="402" mass="43081">MLRNKGLLFVLSIAIFTTLGISGGLLNVAWTYMKDTFQVDVSAIGILLLFATSGSLIATMSSGTLAGKFGLGRVTALGICIVTAGLFAIALNQAWVLLLLIFFMLYTGRGLLDASMNNFVAEHFGTSAMNWLHASWGVGLTIAPGIMTVILVTFSLSWQAGYIFAGSIALVLAVIVIASMRQWDTQPVQDSDQDEMQSQTPAGILETLRQPGIMAWIGLFFVYGGAEIGTGQLLNTLFVDGRMMSQESASAWLSSYWGSFTLARILMGWVALRFTDRQLLRGSLLLSFMGGILLIWSGPEFLSWLAVVLLGTGFAGIFPTLVSQTPARVGRRYAAQAVGLQIGVAGMGGSILPGLIGFVSGHLGLEWIAYGLCVNVILLIGWYVSLQSRWPLDSGSKAKRAP</sequence>
<protein>
    <submittedName>
        <fullName evidence="9">MFS transporter</fullName>
    </submittedName>
</protein>
<evidence type="ECO:0000313" key="10">
    <source>
        <dbReference type="Proteomes" id="UP000594468"/>
    </source>
</evidence>
<dbReference type="AlphaFoldDB" id="A0A7S8E5F8"/>
<feature type="transmembrane region" description="Helical" evidence="7">
    <location>
        <begin position="7"/>
        <end position="30"/>
    </location>
</feature>
<evidence type="ECO:0000313" key="9">
    <source>
        <dbReference type="EMBL" id="QPC80648.1"/>
    </source>
</evidence>
<dbReference type="Proteomes" id="UP000594468">
    <property type="component" value="Chromosome"/>
</dbReference>
<dbReference type="InterPro" id="IPR036259">
    <property type="entry name" value="MFS_trans_sf"/>
</dbReference>
<feature type="transmembrane region" description="Helical" evidence="7">
    <location>
        <begin position="70"/>
        <end position="89"/>
    </location>
</feature>
<accession>A0A7S8E5F8</accession>
<feature type="transmembrane region" description="Helical" evidence="7">
    <location>
        <begin position="302"/>
        <end position="322"/>
    </location>
</feature>
<dbReference type="GO" id="GO:0005886">
    <property type="term" value="C:plasma membrane"/>
    <property type="evidence" value="ECO:0007669"/>
    <property type="project" value="UniProtKB-SubCell"/>
</dbReference>
<dbReference type="InterPro" id="IPR011701">
    <property type="entry name" value="MFS"/>
</dbReference>
<dbReference type="PROSITE" id="PS50850">
    <property type="entry name" value="MFS"/>
    <property type="match status" value="1"/>
</dbReference>
<dbReference type="PANTHER" id="PTHR23514">
    <property type="entry name" value="BYPASS OF STOP CODON PROTEIN 6"/>
    <property type="match status" value="1"/>
</dbReference>
<feature type="transmembrane region" description="Helical" evidence="7">
    <location>
        <begin position="334"/>
        <end position="361"/>
    </location>
</feature>
<comment type="similarity">
    <text evidence="2">Belongs to the major facilitator superfamily.</text>
</comment>
<organism evidence="9 10">
    <name type="scientific">Phototrophicus methaneseepsis</name>
    <dbReference type="NCBI Taxonomy" id="2710758"/>
    <lineage>
        <taxon>Bacteria</taxon>
        <taxon>Bacillati</taxon>
        <taxon>Chloroflexota</taxon>
        <taxon>Candidatus Thermofontia</taxon>
        <taxon>Phototrophicales</taxon>
        <taxon>Phototrophicaceae</taxon>
        <taxon>Phototrophicus</taxon>
    </lineage>
</organism>
<feature type="transmembrane region" description="Helical" evidence="7">
    <location>
        <begin position="95"/>
        <end position="112"/>
    </location>
</feature>
<reference evidence="9 10" key="1">
    <citation type="submission" date="2020-02" db="EMBL/GenBank/DDBJ databases">
        <authorList>
            <person name="Zheng R.K."/>
            <person name="Sun C.M."/>
        </authorList>
    </citation>
    <scope>NUCLEOTIDE SEQUENCE [LARGE SCALE GENOMIC DNA]</scope>
    <source>
        <strain evidence="10">rifampicinis</strain>
    </source>
</reference>
<dbReference type="GO" id="GO:0022857">
    <property type="term" value="F:transmembrane transporter activity"/>
    <property type="evidence" value="ECO:0007669"/>
    <property type="project" value="InterPro"/>
</dbReference>
<evidence type="ECO:0000256" key="5">
    <source>
        <dbReference type="ARBA" id="ARBA00022989"/>
    </source>
</evidence>
<feature type="transmembrane region" description="Helical" evidence="7">
    <location>
        <begin position="36"/>
        <end position="58"/>
    </location>
</feature>
<keyword evidence="5 7" id="KW-1133">Transmembrane helix</keyword>
<keyword evidence="10" id="KW-1185">Reference proteome</keyword>
<feature type="transmembrane region" description="Helical" evidence="7">
    <location>
        <begin position="279"/>
        <end position="296"/>
    </location>
</feature>
<feature type="domain" description="Major facilitator superfamily (MFS) profile" evidence="8">
    <location>
        <begin position="1"/>
        <end position="389"/>
    </location>
</feature>
<feature type="transmembrane region" description="Helical" evidence="7">
    <location>
        <begin position="160"/>
        <end position="180"/>
    </location>
</feature>
<dbReference type="KEGG" id="pmet:G4Y79_13095"/>
<dbReference type="RefSeq" id="WP_195168723.1">
    <property type="nucleotide sequence ID" value="NZ_CP062983.1"/>
</dbReference>
<evidence type="ECO:0000256" key="2">
    <source>
        <dbReference type="ARBA" id="ARBA00008335"/>
    </source>
</evidence>
<dbReference type="EMBL" id="CP062983">
    <property type="protein sequence ID" value="QPC80648.1"/>
    <property type="molecule type" value="Genomic_DNA"/>
</dbReference>
<proteinExistence type="inferred from homology"/>
<evidence type="ECO:0000256" key="4">
    <source>
        <dbReference type="ARBA" id="ARBA00022692"/>
    </source>
</evidence>
<keyword evidence="4 7" id="KW-0812">Transmembrane</keyword>
<dbReference type="Gene3D" id="1.20.1250.20">
    <property type="entry name" value="MFS general substrate transporter like domains"/>
    <property type="match status" value="2"/>
</dbReference>
<dbReference type="InterPro" id="IPR020846">
    <property type="entry name" value="MFS_dom"/>
</dbReference>
<evidence type="ECO:0000256" key="6">
    <source>
        <dbReference type="ARBA" id="ARBA00023136"/>
    </source>
</evidence>
<evidence type="ECO:0000256" key="7">
    <source>
        <dbReference type="SAM" id="Phobius"/>
    </source>
</evidence>
<keyword evidence="3" id="KW-0813">Transport</keyword>
<name>A0A7S8E5F8_9CHLR</name>
<gene>
    <name evidence="9" type="ORF">G4Y79_13095</name>
</gene>
<feature type="transmembrane region" description="Helical" evidence="7">
    <location>
        <begin position="254"/>
        <end position="272"/>
    </location>
</feature>
<keyword evidence="6 7" id="KW-0472">Membrane</keyword>
<comment type="subcellular location">
    <subcellularLocation>
        <location evidence="1">Cell membrane</location>
        <topology evidence="1">Multi-pass membrane protein</topology>
    </subcellularLocation>
</comment>
<dbReference type="InterPro" id="IPR051788">
    <property type="entry name" value="MFS_Transporter"/>
</dbReference>